<protein>
    <submittedName>
        <fullName evidence="1">Uncharacterized protein</fullName>
    </submittedName>
</protein>
<reference evidence="1 2" key="1">
    <citation type="submission" date="2015-07" db="EMBL/GenBank/DDBJ databases">
        <title>Complete genome sequence of Mycobacterium goodii X7B, a facultative thermophilic biodesulfurizing bacterium.</title>
        <authorList>
            <person name="Yu B."/>
            <person name="Li F."/>
            <person name="Xu P."/>
        </authorList>
    </citation>
    <scope>NUCLEOTIDE SEQUENCE [LARGE SCALE GENOMIC DNA]</scope>
    <source>
        <strain evidence="1 2">X7B</strain>
    </source>
</reference>
<organism evidence="1 2">
    <name type="scientific">Mycolicibacterium goodii</name>
    <name type="common">Mycobacterium goodii</name>
    <dbReference type="NCBI Taxonomy" id="134601"/>
    <lineage>
        <taxon>Bacteria</taxon>
        <taxon>Bacillati</taxon>
        <taxon>Actinomycetota</taxon>
        <taxon>Actinomycetes</taxon>
        <taxon>Mycobacteriales</taxon>
        <taxon>Mycobacteriaceae</taxon>
        <taxon>Mycolicibacterium</taxon>
    </lineage>
</organism>
<evidence type="ECO:0000313" key="1">
    <source>
        <dbReference type="EMBL" id="AKS32963.1"/>
    </source>
</evidence>
<sequence>MTITGWMMLATTGVAVATPLFGTPQRRHARAWFEHLVHRAARRNRERRCYLCRTELPDAGSDMCPLCEEDWISDVQW</sequence>
<gene>
    <name evidence="1" type="ORF">AFA91_14885</name>
</gene>
<dbReference type="KEGG" id="mgo:AFA91_14885"/>
<accession>A0A0K0X6N1</accession>
<dbReference type="PATRIC" id="fig|134601.6.peg.3089"/>
<dbReference type="Proteomes" id="UP000062255">
    <property type="component" value="Chromosome"/>
</dbReference>
<proteinExistence type="predicted"/>
<dbReference type="RefSeq" id="WP_049745399.1">
    <property type="nucleotide sequence ID" value="NZ_CP012150.1"/>
</dbReference>
<evidence type="ECO:0000313" key="2">
    <source>
        <dbReference type="Proteomes" id="UP000062255"/>
    </source>
</evidence>
<dbReference type="EMBL" id="CP012150">
    <property type="protein sequence ID" value="AKS32963.1"/>
    <property type="molecule type" value="Genomic_DNA"/>
</dbReference>
<name>A0A0K0X6N1_MYCGD</name>
<dbReference type="AlphaFoldDB" id="A0A0K0X6N1"/>